<accession>A0A420TYX8</accession>
<dbReference type="AlphaFoldDB" id="A0A420TYX8"/>
<name>A0A420TYX8_GIBIN</name>
<dbReference type="Proteomes" id="UP000283569">
    <property type="component" value="Unassembled WGS sequence"/>
</dbReference>
<comment type="caution">
    <text evidence="1">The sequence shown here is derived from an EMBL/GenBank/DDBJ whole genome shotgun (WGS) entry which is preliminary data.</text>
</comment>
<proteinExistence type="predicted"/>
<reference evidence="1 2" key="1">
    <citation type="journal article" date="2018" name="Sci. Rep.">
        <title>Characterisation of pathogen-specific regions and novel effector candidates in Fusarium oxysporum f. sp. cepae.</title>
        <authorList>
            <person name="Armitage A.D."/>
            <person name="Taylor A."/>
            <person name="Sobczyk M.K."/>
            <person name="Baxter L."/>
            <person name="Greenfield B.P."/>
            <person name="Bates H.J."/>
            <person name="Wilson F."/>
            <person name="Jackson A.C."/>
            <person name="Ott S."/>
            <person name="Harrison R.J."/>
            <person name="Clarkson J.P."/>
        </authorList>
    </citation>
    <scope>NUCLEOTIDE SEQUENCE [LARGE SCALE GENOMIC DNA]</scope>
    <source>
        <strain evidence="1 2">Fp_A8</strain>
    </source>
</reference>
<evidence type="ECO:0000313" key="2">
    <source>
        <dbReference type="Proteomes" id="UP000283569"/>
    </source>
</evidence>
<evidence type="ECO:0000313" key="1">
    <source>
        <dbReference type="EMBL" id="RKL46678.1"/>
    </source>
</evidence>
<dbReference type="EMBL" id="MRDB01000006">
    <property type="protein sequence ID" value="RKL46678.1"/>
    <property type="molecule type" value="Genomic_DNA"/>
</dbReference>
<sequence length="283" mass="32230">MGNEQSTMQASEVNAADLDQRRAYLMTFVHMMGGSYVEKVMIEYLFAEERVCDRLNELGIVQVGTVHFEYQVDRATWINLCKSKPTDTYVHADVRVRRLRDQAPLWPFEGKSPARDDMSDGVSSAYKQWRINRNLPVETFEQDANMFSSPSVAGANTQQVPLDASLIPPGDIPQRRAWLDGFIRQIGSDYAEHVSEKRRVSEQVVSQKLASEGAREIGAGFFEYNVDKNAWRKIFKRLGDQAPPWPWKDGPQRDDIIGGISLVYRQWRVDNNLPVDTNEGATN</sequence>
<protein>
    <submittedName>
        <fullName evidence="1">Uncharacterized protein</fullName>
    </submittedName>
</protein>
<gene>
    <name evidence="1" type="ORF">BFJ72_g2420</name>
</gene>
<organism evidence="1 2">
    <name type="scientific">Gibberella intermedia</name>
    <name type="common">Bulb rot disease fungus</name>
    <name type="synonym">Fusarium proliferatum</name>
    <dbReference type="NCBI Taxonomy" id="948311"/>
    <lineage>
        <taxon>Eukaryota</taxon>
        <taxon>Fungi</taxon>
        <taxon>Dikarya</taxon>
        <taxon>Ascomycota</taxon>
        <taxon>Pezizomycotina</taxon>
        <taxon>Sordariomycetes</taxon>
        <taxon>Hypocreomycetidae</taxon>
        <taxon>Hypocreales</taxon>
        <taxon>Nectriaceae</taxon>
        <taxon>Fusarium</taxon>
        <taxon>Fusarium fujikuroi species complex</taxon>
    </lineage>
</organism>